<name>A0A8H5GHD7_9AGAR</name>
<sequence length="163" mass="17561">MIYLSASPPHAYMFISSTSTFTPTPTPLPTNNSYDHGYRVDISFPSSMVSSSSLVAVFGLRSSSFPLPFCCLPVYPHHTPLVKFLGFGFTSPSSTATHLLLFLASKAIGAAMAIATRSRLTSSLVLEGTRKYIPGYAIGEYDSNGDEDSDSGRGEKSSFEDPR</sequence>
<evidence type="ECO:0000313" key="3">
    <source>
        <dbReference type="Proteomes" id="UP000559256"/>
    </source>
</evidence>
<feature type="compositionally biased region" description="Basic and acidic residues" evidence="1">
    <location>
        <begin position="150"/>
        <end position="163"/>
    </location>
</feature>
<evidence type="ECO:0000313" key="2">
    <source>
        <dbReference type="EMBL" id="KAF5365071.1"/>
    </source>
</evidence>
<comment type="caution">
    <text evidence="2">The sequence shown here is derived from an EMBL/GenBank/DDBJ whole genome shotgun (WGS) entry which is preliminary data.</text>
</comment>
<reference evidence="2 3" key="1">
    <citation type="journal article" date="2020" name="ISME J.">
        <title>Uncovering the hidden diversity of litter-decomposition mechanisms in mushroom-forming fungi.</title>
        <authorList>
            <person name="Floudas D."/>
            <person name="Bentzer J."/>
            <person name="Ahren D."/>
            <person name="Johansson T."/>
            <person name="Persson P."/>
            <person name="Tunlid A."/>
        </authorList>
    </citation>
    <scope>NUCLEOTIDE SEQUENCE [LARGE SCALE GENOMIC DNA]</scope>
    <source>
        <strain evidence="2 3">CBS 291.85</strain>
    </source>
</reference>
<feature type="region of interest" description="Disordered" evidence="1">
    <location>
        <begin position="140"/>
        <end position="163"/>
    </location>
</feature>
<accession>A0A8H5GHD7</accession>
<gene>
    <name evidence="2" type="ORF">D9758_011010</name>
</gene>
<dbReference type="EMBL" id="JAACJM010000029">
    <property type="protein sequence ID" value="KAF5365071.1"/>
    <property type="molecule type" value="Genomic_DNA"/>
</dbReference>
<organism evidence="2 3">
    <name type="scientific">Tetrapyrgos nigripes</name>
    <dbReference type="NCBI Taxonomy" id="182062"/>
    <lineage>
        <taxon>Eukaryota</taxon>
        <taxon>Fungi</taxon>
        <taxon>Dikarya</taxon>
        <taxon>Basidiomycota</taxon>
        <taxon>Agaricomycotina</taxon>
        <taxon>Agaricomycetes</taxon>
        <taxon>Agaricomycetidae</taxon>
        <taxon>Agaricales</taxon>
        <taxon>Marasmiineae</taxon>
        <taxon>Marasmiaceae</taxon>
        <taxon>Tetrapyrgos</taxon>
    </lineage>
</organism>
<proteinExistence type="predicted"/>
<keyword evidence="3" id="KW-1185">Reference proteome</keyword>
<protein>
    <submittedName>
        <fullName evidence="2">Uncharacterized protein</fullName>
    </submittedName>
</protein>
<dbReference type="AlphaFoldDB" id="A0A8H5GHD7"/>
<evidence type="ECO:0000256" key="1">
    <source>
        <dbReference type="SAM" id="MobiDB-lite"/>
    </source>
</evidence>
<dbReference type="Proteomes" id="UP000559256">
    <property type="component" value="Unassembled WGS sequence"/>
</dbReference>